<organism evidence="3 4">
    <name type="scientific">Wohlfahrtiimonas larvae</name>
    <dbReference type="NCBI Taxonomy" id="1157986"/>
    <lineage>
        <taxon>Bacteria</taxon>
        <taxon>Pseudomonadati</taxon>
        <taxon>Pseudomonadota</taxon>
        <taxon>Gammaproteobacteria</taxon>
        <taxon>Cardiobacteriales</taxon>
        <taxon>Ignatzschineriaceae</taxon>
        <taxon>Wohlfahrtiimonas</taxon>
    </lineage>
</organism>
<protein>
    <submittedName>
        <fullName evidence="3">Protein-glutamine gamma-glutamyltransferase TgpA</fullName>
    </submittedName>
</protein>
<name>A0ABP9MKJ6_9GAMM</name>
<dbReference type="Gene3D" id="3.10.620.30">
    <property type="match status" value="1"/>
</dbReference>
<keyword evidence="1" id="KW-0812">Transmembrane</keyword>
<keyword evidence="1" id="KW-0472">Membrane</keyword>
<feature type="transmembrane region" description="Helical" evidence="1">
    <location>
        <begin position="562"/>
        <end position="588"/>
    </location>
</feature>
<feature type="transmembrane region" description="Helical" evidence="1">
    <location>
        <begin position="86"/>
        <end position="104"/>
    </location>
</feature>
<proteinExistence type="predicted"/>
<keyword evidence="1" id="KW-1133">Transmembrane helix</keyword>
<dbReference type="SMART" id="SM00460">
    <property type="entry name" value="TGc"/>
    <property type="match status" value="1"/>
</dbReference>
<dbReference type="PANTHER" id="PTHR42736">
    <property type="entry name" value="PROTEIN-GLUTAMINE GAMMA-GLUTAMYLTRANSFERASE"/>
    <property type="match status" value="1"/>
</dbReference>
<dbReference type="Proteomes" id="UP001500631">
    <property type="component" value="Unassembled WGS sequence"/>
</dbReference>
<dbReference type="Pfam" id="PF01841">
    <property type="entry name" value="Transglut_core"/>
    <property type="match status" value="1"/>
</dbReference>
<sequence length="684" mass="79068">MTRVQNISQRDLTRGSILWFSIAFILTIIPQLFIFLPIWVAVIFAICLVWRIQIFRMKINYPNGVVKFIIIAAILCMLFVTKGNFLNTEGCTILFMAIYGLKFVEAKTVRDGYILGCIGLIALTSTYLFENSAYLFIFSLITLTTLVAAMIGLQQLGYSFYSKKILLWNAIKIMGLSLPLMAILFIIFPRFPSMLPNMNKNNENHMQAQTGVSNRMEPGSIAELANSETHILWAEFSSFIPKPQNLYWRSLTLDYFDGRAWQQTQSSEILSQPRYKVKNRIGEQRYSVIFDPSHQKYLATLDVSVMDSNSSLQRNSIVSYSDFRFEYNQPIEKKIQYSATYLPNVQLLSRNIGIANYDNMQMFLQYSNNNPKTQALVEEMLIDNPSKALFVTRLLQYFKQDGFQYTLQPGVLQQENSIDQFMFDTKLGFCEHYASATAFMLRKANIPSRIVIGYLGGAINRDRNLVEVRGKDAHAWVEYWDEKEGWIRVDPTMAVSPDRIDLGIDELIGELTGMNNISTWDRLSSSFSALKDRIDYSWTKMILNYQSESQQSLLKELFKIDFVSVFTLIKISLSLIFSFVLVQVIIFFKPWQRLFFNIGDEYFRMVHLANKAYGLNLPKSIAPIELSESLMKYLSAKDQEKVQNMAQVLVCYWYQPNLNECSLKDVKYSMYAVQKLLKEKNVNR</sequence>
<dbReference type="InterPro" id="IPR052901">
    <property type="entry name" value="Bact_TGase-like"/>
</dbReference>
<evidence type="ECO:0000313" key="4">
    <source>
        <dbReference type="Proteomes" id="UP001500631"/>
    </source>
</evidence>
<feature type="transmembrane region" description="Helical" evidence="1">
    <location>
        <begin position="165"/>
        <end position="188"/>
    </location>
</feature>
<feature type="transmembrane region" description="Helical" evidence="1">
    <location>
        <begin position="135"/>
        <end position="153"/>
    </location>
</feature>
<dbReference type="PANTHER" id="PTHR42736:SF1">
    <property type="entry name" value="PROTEIN-GLUTAMINE GAMMA-GLUTAMYLTRANSFERASE"/>
    <property type="match status" value="1"/>
</dbReference>
<evidence type="ECO:0000313" key="3">
    <source>
        <dbReference type="EMBL" id="GAA5097238.1"/>
    </source>
</evidence>
<dbReference type="InterPro" id="IPR038765">
    <property type="entry name" value="Papain-like_cys_pep_sf"/>
</dbReference>
<dbReference type="RefSeq" id="WP_077924946.1">
    <property type="nucleotide sequence ID" value="NZ_BAABKE010000002.1"/>
</dbReference>
<feature type="transmembrane region" description="Helical" evidence="1">
    <location>
        <begin position="12"/>
        <end position="29"/>
    </location>
</feature>
<evidence type="ECO:0000259" key="2">
    <source>
        <dbReference type="SMART" id="SM00460"/>
    </source>
</evidence>
<dbReference type="SUPFAM" id="SSF54001">
    <property type="entry name" value="Cysteine proteinases"/>
    <property type="match status" value="1"/>
</dbReference>
<accession>A0ABP9MKJ6</accession>
<comment type="caution">
    <text evidence="3">The sequence shown here is derived from an EMBL/GenBank/DDBJ whole genome shotgun (WGS) entry which is preliminary data.</text>
</comment>
<reference evidence="4" key="1">
    <citation type="journal article" date="2019" name="Int. J. Syst. Evol. Microbiol.">
        <title>The Global Catalogue of Microorganisms (GCM) 10K type strain sequencing project: providing services to taxonomists for standard genome sequencing and annotation.</title>
        <authorList>
            <consortium name="The Broad Institute Genomics Platform"/>
            <consortium name="The Broad Institute Genome Sequencing Center for Infectious Disease"/>
            <person name="Wu L."/>
            <person name="Ma J."/>
        </authorList>
    </citation>
    <scope>NUCLEOTIDE SEQUENCE [LARGE SCALE GENOMIC DNA]</scope>
    <source>
        <strain evidence="4">JCM 18424</strain>
    </source>
</reference>
<feature type="transmembrane region" description="Helical" evidence="1">
    <location>
        <begin position="35"/>
        <end position="52"/>
    </location>
</feature>
<feature type="transmembrane region" description="Helical" evidence="1">
    <location>
        <begin position="111"/>
        <end position="129"/>
    </location>
</feature>
<dbReference type="EMBL" id="BAABKE010000002">
    <property type="protein sequence ID" value="GAA5097238.1"/>
    <property type="molecule type" value="Genomic_DNA"/>
</dbReference>
<feature type="domain" description="Transglutaminase-like" evidence="2">
    <location>
        <begin position="422"/>
        <end position="493"/>
    </location>
</feature>
<dbReference type="InterPro" id="IPR021878">
    <property type="entry name" value="TgpA_N"/>
</dbReference>
<dbReference type="Pfam" id="PF11992">
    <property type="entry name" value="TgpA_N"/>
    <property type="match status" value="1"/>
</dbReference>
<dbReference type="InterPro" id="IPR002931">
    <property type="entry name" value="Transglutaminase-like"/>
</dbReference>
<feature type="transmembrane region" description="Helical" evidence="1">
    <location>
        <begin position="64"/>
        <end position="80"/>
    </location>
</feature>
<keyword evidence="4" id="KW-1185">Reference proteome</keyword>
<evidence type="ECO:0000256" key="1">
    <source>
        <dbReference type="SAM" id="Phobius"/>
    </source>
</evidence>
<gene>
    <name evidence="3" type="primary">tgpA</name>
    <name evidence="3" type="ORF">GCM10023338_08480</name>
</gene>